<dbReference type="GO" id="GO:0005886">
    <property type="term" value="C:plasma membrane"/>
    <property type="evidence" value="ECO:0007669"/>
    <property type="project" value="UniProtKB-SubCell"/>
</dbReference>
<feature type="transmembrane region" description="Helical" evidence="10">
    <location>
        <begin position="68"/>
        <end position="85"/>
    </location>
</feature>
<evidence type="ECO:0000313" key="13">
    <source>
        <dbReference type="EMBL" id="RKX68613.1"/>
    </source>
</evidence>
<dbReference type="PANTHER" id="PTHR30487">
    <property type="entry name" value="TYPE 4 PREPILIN-LIKE PROTEINS LEADER PEPTIDE-PROCESSING ENZYME"/>
    <property type="match status" value="1"/>
</dbReference>
<dbReference type="GO" id="GO:0004190">
    <property type="term" value="F:aspartic-type endopeptidase activity"/>
    <property type="evidence" value="ECO:0007669"/>
    <property type="project" value="UniProtKB-EC"/>
</dbReference>
<dbReference type="PANTHER" id="PTHR30487:SF0">
    <property type="entry name" value="PREPILIN LEADER PEPTIDASE_N-METHYLTRANSFERASE-RELATED"/>
    <property type="match status" value="1"/>
</dbReference>
<dbReference type="Pfam" id="PF06750">
    <property type="entry name" value="A24_N_bact"/>
    <property type="match status" value="1"/>
</dbReference>
<keyword evidence="6 10" id="KW-1133">Transmembrane helix</keyword>
<feature type="transmembrane region" description="Helical" evidence="10">
    <location>
        <begin position="97"/>
        <end position="117"/>
    </location>
</feature>
<keyword evidence="9" id="KW-0511">Multifunctional enzyme</keyword>
<dbReference type="InterPro" id="IPR014032">
    <property type="entry name" value="Peptidase_A24A_bac"/>
</dbReference>
<evidence type="ECO:0000256" key="9">
    <source>
        <dbReference type="RuleBase" id="RU003794"/>
    </source>
</evidence>
<dbReference type="EMBL" id="QNBE01000145">
    <property type="protein sequence ID" value="RKX68613.1"/>
    <property type="molecule type" value="Genomic_DNA"/>
</dbReference>
<evidence type="ECO:0000256" key="7">
    <source>
        <dbReference type="ARBA" id="ARBA00023136"/>
    </source>
</evidence>
<dbReference type="EC" id="2.1.1.-" evidence="9"/>
<dbReference type="Pfam" id="PF01478">
    <property type="entry name" value="Peptidase_A24"/>
    <property type="match status" value="1"/>
</dbReference>
<evidence type="ECO:0000313" key="14">
    <source>
        <dbReference type="Proteomes" id="UP000268469"/>
    </source>
</evidence>
<protein>
    <recommendedName>
        <fullName evidence="9">Prepilin leader peptidase/N-methyltransferase</fullName>
        <ecNumber evidence="9">2.1.1.-</ecNumber>
        <ecNumber evidence="9">3.4.23.43</ecNumber>
    </recommendedName>
</protein>
<evidence type="ECO:0000256" key="4">
    <source>
        <dbReference type="ARBA" id="ARBA00022519"/>
    </source>
</evidence>
<evidence type="ECO:0000256" key="10">
    <source>
        <dbReference type="SAM" id="Phobius"/>
    </source>
</evidence>
<dbReference type="PRINTS" id="PR00864">
    <property type="entry name" value="PREPILNPTASE"/>
</dbReference>
<evidence type="ECO:0000256" key="1">
    <source>
        <dbReference type="ARBA" id="ARBA00004429"/>
    </source>
</evidence>
<name>A0A660SD72_UNCW3</name>
<keyword evidence="4" id="KW-0997">Cell inner membrane</keyword>
<keyword evidence="5 9" id="KW-0812">Transmembrane</keyword>
<comment type="caution">
    <text evidence="13">The sequence shown here is derived from an EMBL/GenBank/DDBJ whole genome shotgun (WGS) entry which is preliminary data.</text>
</comment>
<evidence type="ECO:0000259" key="11">
    <source>
        <dbReference type="Pfam" id="PF01478"/>
    </source>
</evidence>
<dbReference type="InterPro" id="IPR050882">
    <property type="entry name" value="Prepilin_peptidase/N-MTase"/>
</dbReference>
<keyword evidence="3" id="KW-1003">Cell membrane</keyword>
<gene>
    <name evidence="13" type="ORF">DRP53_10370</name>
</gene>
<comment type="catalytic activity">
    <reaction evidence="9">
        <text>Typically cleaves a -Gly-|-Phe- bond to release an N-terminal, basic peptide of 5-8 residues from type IV prepilin, and then N-methylates the new N-terminal amino group, the methyl donor being S-adenosyl-L-methionine.</text>
        <dbReference type="EC" id="3.4.23.43"/>
    </reaction>
</comment>
<organism evidence="13 14">
    <name type="scientific">candidate division WOR-3 bacterium</name>
    <dbReference type="NCBI Taxonomy" id="2052148"/>
    <lineage>
        <taxon>Bacteria</taxon>
        <taxon>Bacteria division WOR-3</taxon>
    </lineage>
</organism>
<evidence type="ECO:0000256" key="3">
    <source>
        <dbReference type="ARBA" id="ARBA00022475"/>
    </source>
</evidence>
<dbReference type="InterPro" id="IPR000045">
    <property type="entry name" value="Prepilin_IV_endopep_pep"/>
</dbReference>
<dbReference type="GO" id="GO:0008168">
    <property type="term" value="F:methyltransferase activity"/>
    <property type="evidence" value="ECO:0007669"/>
    <property type="project" value="UniProtKB-KW"/>
</dbReference>
<dbReference type="GO" id="GO:0006465">
    <property type="term" value="P:signal peptide processing"/>
    <property type="evidence" value="ECO:0007669"/>
    <property type="project" value="TreeGrafter"/>
</dbReference>
<dbReference type="Gene3D" id="1.20.120.1220">
    <property type="match status" value="1"/>
</dbReference>
<dbReference type="Proteomes" id="UP000268469">
    <property type="component" value="Unassembled WGS sequence"/>
</dbReference>
<feature type="domain" description="Prepilin type IV endopeptidase peptidase" evidence="11">
    <location>
        <begin position="98"/>
        <end position="204"/>
    </location>
</feature>
<comment type="function">
    <text evidence="9">Plays an essential role in type IV pili and type II pseudopili formation by proteolytically removing the leader sequence from substrate proteins and subsequently monomethylating the alpha-amino group of the newly exposed N-terminal phenylalanine.</text>
</comment>
<evidence type="ECO:0000256" key="5">
    <source>
        <dbReference type="ARBA" id="ARBA00022692"/>
    </source>
</evidence>
<keyword evidence="9" id="KW-0489">Methyltransferase</keyword>
<dbReference type="AlphaFoldDB" id="A0A660SD72"/>
<keyword evidence="9" id="KW-0808">Transferase</keyword>
<feature type="transmembrane region" description="Helical" evidence="10">
    <location>
        <begin position="222"/>
        <end position="246"/>
    </location>
</feature>
<evidence type="ECO:0000256" key="6">
    <source>
        <dbReference type="ARBA" id="ARBA00022989"/>
    </source>
</evidence>
<dbReference type="InterPro" id="IPR010627">
    <property type="entry name" value="Prepilin_pept_A24_N"/>
</dbReference>
<keyword evidence="9" id="KW-0378">Hydrolase</keyword>
<reference evidence="13 14" key="1">
    <citation type="submission" date="2018-06" db="EMBL/GenBank/DDBJ databases">
        <title>Extensive metabolic versatility and redundancy in microbially diverse, dynamic hydrothermal sediments.</title>
        <authorList>
            <person name="Dombrowski N."/>
            <person name="Teske A."/>
            <person name="Baker B.J."/>
        </authorList>
    </citation>
    <scope>NUCLEOTIDE SEQUENCE [LARGE SCALE GENOMIC DNA]</scope>
    <source>
        <strain evidence="13">B36_G15</strain>
    </source>
</reference>
<dbReference type="GO" id="GO:0032259">
    <property type="term" value="P:methylation"/>
    <property type="evidence" value="ECO:0007669"/>
    <property type="project" value="UniProtKB-KW"/>
</dbReference>
<dbReference type="EC" id="3.4.23.43" evidence="9"/>
<comment type="subcellular location">
    <subcellularLocation>
        <location evidence="1">Cell inner membrane</location>
        <topology evidence="1">Multi-pass membrane protein</topology>
    </subcellularLocation>
    <subcellularLocation>
        <location evidence="9">Cell membrane</location>
        <topology evidence="9">Multi-pass membrane protein</topology>
    </subcellularLocation>
</comment>
<keyword evidence="9" id="KW-0645">Protease</keyword>
<proteinExistence type="inferred from homology"/>
<feature type="domain" description="Prepilin peptidase A24 N-terminal" evidence="12">
    <location>
        <begin position="5"/>
        <end position="86"/>
    </location>
</feature>
<feature type="transmembrane region" description="Helical" evidence="10">
    <location>
        <begin position="123"/>
        <end position="156"/>
    </location>
</feature>
<evidence type="ECO:0000256" key="2">
    <source>
        <dbReference type="ARBA" id="ARBA00005801"/>
    </source>
</evidence>
<keyword evidence="7 10" id="KW-0472">Membrane</keyword>
<feature type="transmembrane region" description="Helical" evidence="10">
    <location>
        <begin position="177"/>
        <end position="210"/>
    </location>
</feature>
<evidence type="ECO:0000256" key="8">
    <source>
        <dbReference type="RuleBase" id="RU003793"/>
    </source>
</evidence>
<accession>A0A660SD72</accession>
<comment type="similarity">
    <text evidence="2 8">Belongs to the peptidase A24 family.</text>
</comment>
<sequence>MIAFLFGLALGSFLNVLIHRLPKGKSIIRPPSHCPWCGHRLSWWENIPLLSYLILKGKCHRCHQPISIQYPLVELLMGLATYYIFLREGVSLYLPFYLFLVGSLIVVSVIDLQAMIIPDQITYPGIVVGIIFSLIIGRLISGLIGIALGGGILYMIRLIGGKVYRSEVMGGGDVKLCLMLGGFLHPMGMLMTLILASLSGAILGAILIIFGRKSRILPFGPFLSVGAVITLFFYHQIINLYILTFLR</sequence>
<evidence type="ECO:0000259" key="12">
    <source>
        <dbReference type="Pfam" id="PF06750"/>
    </source>
</evidence>